<dbReference type="OrthoDB" id="4702250at2"/>
<keyword evidence="8" id="KW-1133">Transmembrane helix</keyword>
<evidence type="ECO:0000256" key="3">
    <source>
        <dbReference type="ARBA" id="ARBA00022679"/>
    </source>
</evidence>
<dbReference type="Proteomes" id="UP000192320">
    <property type="component" value="Unassembled WGS sequence"/>
</dbReference>
<proteinExistence type="predicted"/>
<feature type="transmembrane region" description="Helical" evidence="8">
    <location>
        <begin position="313"/>
        <end position="332"/>
    </location>
</feature>
<feature type="compositionally biased region" description="Basic and acidic residues" evidence="7">
    <location>
        <begin position="278"/>
        <end position="290"/>
    </location>
</feature>
<dbReference type="GO" id="GO:0080090">
    <property type="term" value="P:regulation of primary metabolic process"/>
    <property type="evidence" value="ECO:0007669"/>
    <property type="project" value="UniProtKB-ARBA"/>
</dbReference>
<dbReference type="InterPro" id="IPR011009">
    <property type="entry name" value="Kinase-like_dom_sf"/>
</dbReference>
<dbReference type="SMART" id="SM00220">
    <property type="entry name" value="S_TKc"/>
    <property type="match status" value="1"/>
</dbReference>
<dbReference type="Gene3D" id="1.10.510.10">
    <property type="entry name" value="Transferase(Phosphotransferase) domain 1"/>
    <property type="match status" value="1"/>
</dbReference>
<dbReference type="Pfam" id="PF00069">
    <property type="entry name" value="Pkinase"/>
    <property type="match status" value="1"/>
</dbReference>
<reference evidence="9 10" key="1">
    <citation type="submission" date="2017-02" db="EMBL/GenBank/DDBJ databases">
        <title>The new phylogeny of genus Mycobacterium.</title>
        <authorList>
            <person name="Tortoli E."/>
            <person name="Trovato A."/>
            <person name="Cirillo D.M."/>
        </authorList>
    </citation>
    <scope>NUCLEOTIDE SEQUENCE [LARGE SCALE GENOMIC DNA]</scope>
    <source>
        <strain evidence="9 10">DSM 45633</strain>
    </source>
</reference>
<keyword evidence="2" id="KW-0723">Serine/threonine-protein kinase</keyword>
<dbReference type="CDD" id="cd14014">
    <property type="entry name" value="STKc_PknB_like"/>
    <property type="match status" value="1"/>
</dbReference>
<evidence type="ECO:0000256" key="8">
    <source>
        <dbReference type="SAM" id="Phobius"/>
    </source>
</evidence>
<evidence type="ECO:0000256" key="5">
    <source>
        <dbReference type="ARBA" id="ARBA00022777"/>
    </source>
</evidence>
<name>A0A7I7RAB1_9MYCO</name>
<dbReference type="InterPro" id="IPR000719">
    <property type="entry name" value="Prot_kinase_dom"/>
</dbReference>
<dbReference type="PANTHER" id="PTHR43289">
    <property type="entry name" value="MITOGEN-ACTIVATED PROTEIN KINASE KINASE KINASE 20-RELATED"/>
    <property type="match status" value="1"/>
</dbReference>
<dbReference type="GO" id="GO:0005524">
    <property type="term" value="F:ATP binding"/>
    <property type="evidence" value="ECO:0007669"/>
    <property type="project" value="UniProtKB-KW"/>
</dbReference>
<protein>
    <recommendedName>
        <fullName evidence="1">non-specific serine/threonine protein kinase</fullName>
        <ecNumber evidence="1">2.7.11.1</ecNumber>
    </recommendedName>
</protein>
<keyword evidence="5" id="KW-0418">Kinase</keyword>
<feature type="region of interest" description="Disordered" evidence="7">
    <location>
        <begin position="278"/>
        <end position="303"/>
    </location>
</feature>
<evidence type="ECO:0000256" key="6">
    <source>
        <dbReference type="ARBA" id="ARBA00022840"/>
    </source>
</evidence>
<evidence type="ECO:0000256" key="7">
    <source>
        <dbReference type="SAM" id="MobiDB-lite"/>
    </source>
</evidence>
<sequence>MTLLAGTEFAGYTIIRSIGAGAMGEVYLAQHPRLPRYDALKVLPEALTGNREFRDRFVRESDLAAGLWHPHIVGVRDRGESDGRLWIAMDYVEGCDAGHLLRTEYPAGMPLPEVTTIVSAIAGALDYAHQRGLLHRDVKPGNILIETSASSPARIALSDFGIAPEMVDPAGHTATNLTVGTVAYAAPEQLMGQSLDGRADQYALAATTYHLLTGAPPYSSSDPAAMIGQHLTATPPSVGVLRPELAALDQVLEKALSKTPSDRFATCAEFATALARQAENDADRSTERRPVTAAPAAIQTAEHRRLRNRRRNVAILSLVAAVIATAVATGIYTRNIRNHPTDQIAESHPIVATAPLDGVFRLRYHLAQETLMGSPDPKPEEDIERWWVMRTMCNDSSCAAIGLQLDPEDHSRLKEQGVSVQLQFTEGNWNETPRQNRQDVDECSIGANGTMQQGQDTTSTAWQLRPDSNGSFHGAATETVVTGECNRQGTVYQTPFTAERIGDTPPAIAVPAPRIGEEPLVPEAVPGPALAGLYQLSFDTGKTRSDGTFGHGDDVELKWWAYRSRCTASGCVATGAKLDEENPTQAAGRAGVLRFVDGRWDQMPRPARVPCAYDKTSEHTVEDTLTLEPLPDGSLRGTYRYTIISNECGGSGSWFEFPITAVRTGEIPTTVNVADPALFG</sequence>
<dbReference type="SUPFAM" id="SSF56112">
    <property type="entry name" value="Protein kinase-like (PK-like)"/>
    <property type="match status" value="1"/>
</dbReference>
<keyword evidence="8" id="KW-0812">Transmembrane</keyword>
<dbReference type="InterPro" id="IPR008271">
    <property type="entry name" value="Ser/Thr_kinase_AS"/>
</dbReference>
<evidence type="ECO:0000313" key="9">
    <source>
        <dbReference type="EMBL" id="ORB03205.1"/>
    </source>
</evidence>
<comment type="caution">
    <text evidence="9">The sequence shown here is derived from an EMBL/GenBank/DDBJ whole genome shotgun (WGS) entry which is preliminary data.</text>
</comment>
<dbReference type="EC" id="2.7.11.1" evidence="1"/>
<gene>
    <name evidence="9" type="ORF">BST33_04470</name>
</gene>
<keyword evidence="8" id="KW-0472">Membrane</keyword>
<evidence type="ECO:0000313" key="10">
    <source>
        <dbReference type="Proteomes" id="UP000192320"/>
    </source>
</evidence>
<keyword evidence="4" id="KW-0547">Nucleotide-binding</keyword>
<dbReference type="PROSITE" id="PS50011">
    <property type="entry name" value="PROTEIN_KINASE_DOM"/>
    <property type="match status" value="1"/>
</dbReference>
<dbReference type="Gene3D" id="3.30.200.20">
    <property type="entry name" value="Phosphorylase Kinase, domain 1"/>
    <property type="match status" value="1"/>
</dbReference>
<keyword evidence="10" id="KW-1185">Reference proteome</keyword>
<keyword evidence="6" id="KW-0067">ATP-binding</keyword>
<accession>A0A7I7RAB1</accession>
<dbReference type="EMBL" id="MVHZ01000003">
    <property type="protein sequence ID" value="ORB03205.1"/>
    <property type="molecule type" value="Genomic_DNA"/>
</dbReference>
<evidence type="ECO:0000256" key="4">
    <source>
        <dbReference type="ARBA" id="ARBA00022741"/>
    </source>
</evidence>
<dbReference type="RefSeq" id="WP_083023179.1">
    <property type="nucleotide sequence ID" value="NZ_AP022589.1"/>
</dbReference>
<dbReference type="GO" id="GO:0004674">
    <property type="term" value="F:protein serine/threonine kinase activity"/>
    <property type="evidence" value="ECO:0007669"/>
    <property type="project" value="UniProtKB-KW"/>
</dbReference>
<dbReference type="AlphaFoldDB" id="A0A7I7RAB1"/>
<evidence type="ECO:0000256" key="1">
    <source>
        <dbReference type="ARBA" id="ARBA00012513"/>
    </source>
</evidence>
<evidence type="ECO:0000256" key="2">
    <source>
        <dbReference type="ARBA" id="ARBA00022527"/>
    </source>
</evidence>
<organism evidence="9 10">
    <name type="scientific">Mycolicibacter minnesotensis</name>
    <dbReference type="NCBI Taxonomy" id="1118379"/>
    <lineage>
        <taxon>Bacteria</taxon>
        <taxon>Bacillati</taxon>
        <taxon>Actinomycetota</taxon>
        <taxon>Actinomycetes</taxon>
        <taxon>Mycobacteriales</taxon>
        <taxon>Mycobacteriaceae</taxon>
        <taxon>Mycolicibacter</taxon>
    </lineage>
</organism>
<dbReference type="PROSITE" id="PS00108">
    <property type="entry name" value="PROTEIN_KINASE_ST"/>
    <property type="match status" value="1"/>
</dbReference>
<dbReference type="PANTHER" id="PTHR43289:SF6">
    <property type="entry name" value="SERINE_THREONINE-PROTEIN KINASE NEKL-3"/>
    <property type="match status" value="1"/>
</dbReference>
<keyword evidence="3" id="KW-0808">Transferase</keyword>